<dbReference type="Gene3D" id="3.55.50.30">
    <property type="match status" value="1"/>
</dbReference>
<dbReference type="AlphaFoldDB" id="A0A0F5JR12"/>
<feature type="transmembrane region" description="Helical" evidence="1">
    <location>
        <begin position="82"/>
        <end position="106"/>
    </location>
</feature>
<evidence type="ECO:0000259" key="3">
    <source>
        <dbReference type="Pfam" id="PF16344"/>
    </source>
</evidence>
<dbReference type="InterPro" id="IPR032508">
    <property type="entry name" value="FecR_C"/>
</dbReference>
<dbReference type="STRING" id="927665.HMPREF1535_00495"/>
<dbReference type="Gene3D" id="2.60.120.1440">
    <property type="match status" value="1"/>
</dbReference>
<evidence type="ECO:0008006" key="6">
    <source>
        <dbReference type="Google" id="ProtNLM"/>
    </source>
</evidence>
<dbReference type="FunFam" id="2.60.120.1440:FF:000001">
    <property type="entry name" value="Putative anti-sigma factor"/>
    <property type="match status" value="1"/>
</dbReference>
<dbReference type="Pfam" id="PF16344">
    <property type="entry name" value="FecR_C"/>
    <property type="match status" value="1"/>
</dbReference>
<keyword evidence="1" id="KW-0812">Transmembrane</keyword>
<feature type="domain" description="FecR protein" evidence="2">
    <location>
        <begin position="115"/>
        <end position="211"/>
    </location>
</feature>
<dbReference type="Pfam" id="PF04773">
    <property type="entry name" value="FecR"/>
    <property type="match status" value="1"/>
</dbReference>
<evidence type="ECO:0000313" key="5">
    <source>
        <dbReference type="Proteomes" id="UP000033047"/>
    </source>
</evidence>
<sequence length="338" mass="39424">MDTQKNIDEHMLLDYFSGSLSATQKQEVEEWLNQSEENRKIARDIQYIYLATDTLQTIKGINSDQALVQVKKRIIKPEKKHYFVWLQRIAAILVLPLLISTLYFALKEDPVEYIEIRTNPGMVAKVDLPDKSKVWLNSQSYLKYPQKFTGDTRYVEINGEAYFSIQKDKTKKFIVNTPFDIKAEVLGTEFNIEAYKKKNQVTTTLVSGSVRLSFLNKDNKEESVIMKPDEEISYNIKNKKIKLHTSYIPTQIAWKDGLVILRNTPFEEVLKILSKRFNTNFIVKNDLLYNNSFTGTFSGQHLHLILEHFRLSTDIQYKFIDPDISQNKISEKTIVELY</sequence>
<dbReference type="PANTHER" id="PTHR30273">
    <property type="entry name" value="PERIPLASMIC SIGNAL SENSOR AND SIGMA FACTOR ACTIVATOR FECR-RELATED"/>
    <property type="match status" value="1"/>
</dbReference>
<keyword evidence="1" id="KW-1133">Transmembrane helix</keyword>
<dbReference type="GO" id="GO:0016989">
    <property type="term" value="F:sigma factor antagonist activity"/>
    <property type="evidence" value="ECO:0007669"/>
    <property type="project" value="TreeGrafter"/>
</dbReference>
<dbReference type="InterPro" id="IPR012373">
    <property type="entry name" value="Ferrdict_sens_TM"/>
</dbReference>
<name>A0A0F5JR12_9BACT</name>
<dbReference type="Proteomes" id="UP000033047">
    <property type="component" value="Unassembled WGS sequence"/>
</dbReference>
<dbReference type="HOGENOM" id="CLU_050192_2_3_10"/>
<feature type="domain" description="Protein FecR C-terminal" evidence="3">
    <location>
        <begin position="260"/>
        <end position="321"/>
    </location>
</feature>
<proteinExistence type="predicted"/>
<evidence type="ECO:0000313" key="4">
    <source>
        <dbReference type="EMBL" id="KKB60218.1"/>
    </source>
</evidence>
<dbReference type="RefSeq" id="WP_010802278.1">
    <property type="nucleotide sequence ID" value="NZ_KQ033912.1"/>
</dbReference>
<accession>A0A0F5JR12</accession>
<comment type="caution">
    <text evidence="4">The sequence shown here is derived from an EMBL/GenBank/DDBJ whole genome shotgun (WGS) entry which is preliminary data.</text>
</comment>
<protein>
    <recommendedName>
        <fullName evidence="6">FecR protein domain-containing protein</fullName>
    </recommendedName>
</protein>
<dbReference type="InterPro" id="IPR006860">
    <property type="entry name" value="FecR"/>
</dbReference>
<dbReference type="EMBL" id="AQHV01000001">
    <property type="protein sequence ID" value="KKB60218.1"/>
    <property type="molecule type" value="Genomic_DNA"/>
</dbReference>
<evidence type="ECO:0000256" key="1">
    <source>
        <dbReference type="SAM" id="Phobius"/>
    </source>
</evidence>
<keyword evidence="1" id="KW-0472">Membrane</keyword>
<gene>
    <name evidence="4" type="ORF">HMPREF1535_00495</name>
</gene>
<dbReference type="PATRIC" id="fig|927665.4.peg.499"/>
<reference evidence="4 5" key="1">
    <citation type="submission" date="2013-04" db="EMBL/GenBank/DDBJ databases">
        <title>The Genome Sequence of Parabacteroides goldsteinii DSM 19448.</title>
        <authorList>
            <consortium name="The Broad Institute Genomics Platform"/>
            <person name="Earl A."/>
            <person name="Ward D."/>
            <person name="Feldgarden M."/>
            <person name="Gevers D."/>
            <person name="Martens E."/>
            <person name="Sakamoto M."/>
            <person name="Benno Y."/>
            <person name="Song Y."/>
            <person name="Liu C."/>
            <person name="Lee J."/>
            <person name="Bolanos M."/>
            <person name="Vaisanen M.L."/>
            <person name="Finegold S.M."/>
            <person name="Walker B."/>
            <person name="Young S."/>
            <person name="Zeng Q."/>
            <person name="Gargeya S."/>
            <person name="Fitzgerald M."/>
            <person name="Haas B."/>
            <person name="Abouelleil A."/>
            <person name="Allen A.W."/>
            <person name="Alvarado L."/>
            <person name="Arachchi H.M."/>
            <person name="Berlin A.M."/>
            <person name="Chapman S.B."/>
            <person name="Gainer-Dewar J."/>
            <person name="Goldberg J."/>
            <person name="Griggs A."/>
            <person name="Gujja S."/>
            <person name="Hansen M."/>
            <person name="Howarth C."/>
            <person name="Imamovic A."/>
            <person name="Ireland A."/>
            <person name="Larimer J."/>
            <person name="McCowan C."/>
            <person name="Murphy C."/>
            <person name="Pearson M."/>
            <person name="Poon T.W."/>
            <person name="Priest M."/>
            <person name="Roberts A."/>
            <person name="Saif S."/>
            <person name="Shea T."/>
            <person name="Sisk P."/>
            <person name="Sykes S."/>
            <person name="Wortman J."/>
            <person name="Nusbaum C."/>
            <person name="Birren B."/>
        </authorList>
    </citation>
    <scope>NUCLEOTIDE SEQUENCE [LARGE SCALE GENOMIC DNA]</scope>
    <source>
        <strain evidence="4 5">DSM 19448</strain>
    </source>
</reference>
<dbReference type="PANTHER" id="PTHR30273:SF2">
    <property type="entry name" value="PROTEIN FECR"/>
    <property type="match status" value="1"/>
</dbReference>
<organism evidence="4 5">
    <name type="scientific">Parabacteroides goldsteinii DSM 19448 = WAL 12034</name>
    <dbReference type="NCBI Taxonomy" id="927665"/>
    <lineage>
        <taxon>Bacteria</taxon>
        <taxon>Pseudomonadati</taxon>
        <taxon>Bacteroidota</taxon>
        <taxon>Bacteroidia</taxon>
        <taxon>Bacteroidales</taxon>
        <taxon>Tannerellaceae</taxon>
        <taxon>Parabacteroides</taxon>
    </lineage>
</organism>
<evidence type="ECO:0000259" key="2">
    <source>
        <dbReference type="Pfam" id="PF04773"/>
    </source>
</evidence>
<dbReference type="PIRSF" id="PIRSF018266">
    <property type="entry name" value="FecR"/>
    <property type="match status" value="1"/>
</dbReference>